<comment type="activity regulation">
    <text evidence="10">Na(+) is not transported, but it plays an essential structural role and its presence is essential for fluoride channel function.</text>
</comment>
<evidence type="ECO:0000256" key="5">
    <source>
        <dbReference type="ARBA" id="ARBA00023136"/>
    </source>
</evidence>
<feature type="binding site" evidence="10">
    <location>
        <position position="93"/>
    </location>
    <ligand>
        <name>Na(+)</name>
        <dbReference type="ChEBI" id="CHEBI:29101"/>
        <note>structural</note>
    </ligand>
</feature>
<dbReference type="HAMAP" id="MF_00454">
    <property type="entry name" value="FluC"/>
    <property type="match status" value="1"/>
</dbReference>
<sequence>MSVGTFLLGAILVSIGGAGGSVLRWWLREAGMRRAARRSSDGDLRAKPWLTFLANALACFVLGIVVARLGSAVSGVGELGFLLLAVGFCGGLSTLSTAALDIVELLRRGSFALGVAYFLLTVGTGMSLLWLGLVIAS</sequence>
<evidence type="ECO:0000256" key="4">
    <source>
        <dbReference type="ARBA" id="ARBA00022989"/>
    </source>
</evidence>
<evidence type="ECO:0000256" key="8">
    <source>
        <dbReference type="ARBA" id="ARBA00035585"/>
    </source>
</evidence>
<keyword evidence="6 10" id="KW-0407">Ion channel</keyword>
<evidence type="ECO:0000313" key="11">
    <source>
        <dbReference type="EMBL" id="MBP2408759.1"/>
    </source>
</evidence>
<keyword evidence="10" id="KW-0915">Sodium</keyword>
<gene>
    <name evidence="10" type="primary">fluC</name>
    <name evidence="10" type="synonym">crcB</name>
    <name evidence="11" type="ORF">JOF44_001662</name>
</gene>
<evidence type="ECO:0000256" key="9">
    <source>
        <dbReference type="ARBA" id="ARBA00049940"/>
    </source>
</evidence>
<keyword evidence="3 10" id="KW-0812">Transmembrane</keyword>
<comment type="caution">
    <text evidence="11">The sequence shown here is derived from an EMBL/GenBank/DDBJ whole genome shotgun (WGS) entry which is preliminary data.</text>
</comment>
<keyword evidence="10" id="KW-0406">Ion transport</keyword>
<dbReference type="PANTHER" id="PTHR28259">
    <property type="entry name" value="FLUORIDE EXPORT PROTEIN 1-RELATED"/>
    <property type="match status" value="1"/>
</dbReference>
<protein>
    <recommendedName>
        <fullName evidence="10">Fluoride-specific ion channel FluC</fullName>
    </recommendedName>
</protein>
<keyword evidence="2 10" id="KW-1003">Cell membrane</keyword>
<dbReference type="InterPro" id="IPR003691">
    <property type="entry name" value="FluC"/>
</dbReference>
<feature type="transmembrane region" description="Helical" evidence="10">
    <location>
        <begin position="79"/>
        <end position="103"/>
    </location>
</feature>
<keyword evidence="10" id="KW-0479">Metal-binding</keyword>
<organism evidence="11 12">
    <name type="scientific">Brachybacterium fresconis</name>
    <dbReference type="NCBI Taxonomy" id="173363"/>
    <lineage>
        <taxon>Bacteria</taxon>
        <taxon>Bacillati</taxon>
        <taxon>Actinomycetota</taxon>
        <taxon>Actinomycetes</taxon>
        <taxon>Micrococcales</taxon>
        <taxon>Dermabacteraceae</taxon>
        <taxon>Brachybacterium</taxon>
    </lineage>
</organism>
<accession>A0ABS4YIY4</accession>
<feature type="transmembrane region" description="Helical" evidence="10">
    <location>
        <begin position="6"/>
        <end position="27"/>
    </location>
</feature>
<dbReference type="RefSeq" id="WP_209889690.1">
    <property type="nucleotide sequence ID" value="NZ_BAAAJV010000005.1"/>
</dbReference>
<evidence type="ECO:0000256" key="7">
    <source>
        <dbReference type="ARBA" id="ARBA00035120"/>
    </source>
</evidence>
<dbReference type="EMBL" id="JAGIOC010000001">
    <property type="protein sequence ID" value="MBP2408759.1"/>
    <property type="molecule type" value="Genomic_DNA"/>
</dbReference>
<comment type="subcellular location">
    <subcellularLocation>
        <location evidence="1 10">Cell membrane</location>
        <topology evidence="1 10">Multi-pass membrane protein</topology>
    </subcellularLocation>
</comment>
<keyword evidence="10" id="KW-0813">Transport</keyword>
<feature type="transmembrane region" description="Helical" evidence="10">
    <location>
        <begin position="115"/>
        <end position="136"/>
    </location>
</feature>
<keyword evidence="5 10" id="KW-0472">Membrane</keyword>
<keyword evidence="4 10" id="KW-1133">Transmembrane helix</keyword>
<feature type="binding site" evidence="10">
    <location>
        <position position="90"/>
    </location>
    <ligand>
        <name>Na(+)</name>
        <dbReference type="ChEBI" id="CHEBI:29101"/>
        <note>structural</note>
    </ligand>
</feature>
<dbReference type="Pfam" id="PF02537">
    <property type="entry name" value="CRCB"/>
    <property type="match status" value="1"/>
</dbReference>
<evidence type="ECO:0000256" key="3">
    <source>
        <dbReference type="ARBA" id="ARBA00022692"/>
    </source>
</evidence>
<feature type="transmembrane region" description="Helical" evidence="10">
    <location>
        <begin position="48"/>
        <end position="67"/>
    </location>
</feature>
<proteinExistence type="inferred from homology"/>
<reference evidence="11 12" key="1">
    <citation type="submission" date="2021-03" db="EMBL/GenBank/DDBJ databases">
        <title>Sequencing the genomes of 1000 actinobacteria strains.</title>
        <authorList>
            <person name="Klenk H.-P."/>
        </authorList>
    </citation>
    <scope>NUCLEOTIDE SEQUENCE [LARGE SCALE GENOMIC DNA]</scope>
    <source>
        <strain evidence="11 12">DSM 14564</strain>
    </source>
</reference>
<evidence type="ECO:0000256" key="2">
    <source>
        <dbReference type="ARBA" id="ARBA00022475"/>
    </source>
</evidence>
<evidence type="ECO:0000313" key="12">
    <source>
        <dbReference type="Proteomes" id="UP000698222"/>
    </source>
</evidence>
<comment type="catalytic activity">
    <reaction evidence="8">
        <text>fluoride(in) = fluoride(out)</text>
        <dbReference type="Rhea" id="RHEA:76159"/>
        <dbReference type="ChEBI" id="CHEBI:17051"/>
    </reaction>
    <physiologicalReaction direction="left-to-right" evidence="8">
        <dbReference type="Rhea" id="RHEA:76160"/>
    </physiologicalReaction>
</comment>
<evidence type="ECO:0000256" key="10">
    <source>
        <dbReference type="HAMAP-Rule" id="MF_00454"/>
    </source>
</evidence>
<dbReference type="Proteomes" id="UP000698222">
    <property type="component" value="Unassembled WGS sequence"/>
</dbReference>
<comment type="similarity">
    <text evidence="7 10">Belongs to the fluoride channel Fluc/FEX (TC 1.A.43) family.</text>
</comment>
<comment type="function">
    <text evidence="9 10">Fluoride-specific ion channel. Important for reducing fluoride concentration in the cell, thus reducing its toxicity.</text>
</comment>
<keyword evidence="12" id="KW-1185">Reference proteome</keyword>
<name>A0ABS4YIY4_9MICO</name>
<evidence type="ECO:0000256" key="1">
    <source>
        <dbReference type="ARBA" id="ARBA00004651"/>
    </source>
</evidence>
<evidence type="ECO:0000256" key="6">
    <source>
        <dbReference type="ARBA" id="ARBA00023303"/>
    </source>
</evidence>
<dbReference type="PANTHER" id="PTHR28259:SF1">
    <property type="entry name" value="FLUORIDE EXPORT PROTEIN 1-RELATED"/>
    <property type="match status" value="1"/>
</dbReference>